<evidence type="ECO:0000313" key="2">
    <source>
        <dbReference type="Proteomes" id="UP000002671"/>
    </source>
</evidence>
<dbReference type="KEGG" id="cbu:CBU_1161"/>
<dbReference type="AlphaFoldDB" id="Q83CF7"/>
<protein>
    <submittedName>
        <fullName evidence="1">Uncharacterized protein</fullName>
    </submittedName>
</protein>
<sequence length="30" mass="3340">MTVKLMLSSALLLSKLLDATDSYHYPPMEA</sequence>
<keyword evidence="2" id="KW-1185">Reference proteome</keyword>
<dbReference type="Proteomes" id="UP000002671">
    <property type="component" value="Chromosome"/>
</dbReference>
<organism evidence="1 2">
    <name type="scientific">Coxiella burnetii (strain RSA 493 / Nine Mile phase I)</name>
    <dbReference type="NCBI Taxonomy" id="227377"/>
    <lineage>
        <taxon>Bacteria</taxon>
        <taxon>Pseudomonadati</taxon>
        <taxon>Pseudomonadota</taxon>
        <taxon>Gammaproteobacteria</taxon>
        <taxon>Legionellales</taxon>
        <taxon>Coxiellaceae</taxon>
        <taxon>Coxiella</taxon>
    </lineage>
</organism>
<reference evidence="1 2" key="1">
    <citation type="journal article" date="2003" name="Proc. Natl. Acad. Sci. U.S.A.">
        <title>Complete genome sequence of the Q-fever pathogen, Coxiella burnetii.</title>
        <authorList>
            <person name="Seshadri R."/>
            <person name="Paulsen I.T."/>
            <person name="Eisen J.A."/>
            <person name="Read T.D."/>
            <person name="Nelson K.E."/>
            <person name="Nelson W.C."/>
            <person name="Ward N.L."/>
            <person name="Tettelin H."/>
            <person name="Davidsen T.M."/>
            <person name="Beanan M.J."/>
            <person name="Deboy R.T."/>
            <person name="Daugherty S.C."/>
            <person name="Brinkac L.M."/>
            <person name="Madupu R."/>
            <person name="Dodson R.J."/>
            <person name="Khouri H.M."/>
            <person name="Lee K.H."/>
            <person name="Carty H.A."/>
            <person name="Scanlan D."/>
            <person name="Heinzen R.A."/>
            <person name="Thompson H.A."/>
            <person name="Samuel J.E."/>
            <person name="Fraser C.M."/>
            <person name="Heidelberg J.F."/>
        </authorList>
    </citation>
    <scope>NUCLEOTIDE SEQUENCE [LARGE SCALE GENOMIC DNA]</scope>
    <source>
        <strain evidence="2">RSA 493 / Nine Mile phase I</strain>
    </source>
</reference>
<accession>Q83CF7</accession>
<dbReference type="HOGENOM" id="CLU_3403067_0_0_6"/>
<dbReference type="GeneID" id="1209063"/>
<proteinExistence type="predicted"/>
<evidence type="ECO:0000313" key="1">
    <source>
        <dbReference type="EMBL" id="AAO90672.1"/>
    </source>
</evidence>
<dbReference type="EMBL" id="AE016828">
    <property type="protein sequence ID" value="AAO90672.1"/>
    <property type="molecule type" value="Genomic_DNA"/>
</dbReference>
<reference evidence="1 2" key="2">
    <citation type="journal article" date="2009" name="Infect. Immun.">
        <title>Comparative genomics reveal extensive transposon-mediated genomic plasticity and diversity among potential effector proteins within the genus Coxiella.</title>
        <authorList>
            <person name="Beare P.A."/>
            <person name="Unsworth N."/>
            <person name="Andoh M."/>
            <person name="Voth D.E."/>
            <person name="Omsland A."/>
            <person name="Gilk S.D."/>
            <person name="Williams K.P."/>
            <person name="Sobral B.W."/>
            <person name="Kupko J.J.III."/>
            <person name="Porcella S.F."/>
            <person name="Samuel J.E."/>
            <person name="Heinzen R.A."/>
        </authorList>
    </citation>
    <scope>NUCLEOTIDE SEQUENCE [LARGE SCALE GENOMIC DNA]</scope>
    <source>
        <strain evidence="2">RSA 493 / Nine Mile phase I</strain>
    </source>
</reference>
<gene>
    <name evidence="1" type="ordered locus">CBU_1161</name>
</gene>
<name>Q83CF7_COXBU</name>
<dbReference type="EnsemblBacteria" id="AAO90672">
    <property type="protein sequence ID" value="AAO90672"/>
    <property type="gene ID" value="CBU_1161"/>
</dbReference>